<dbReference type="OrthoDB" id="1931120at2"/>
<gene>
    <name evidence="10" type="ORF">Ga0123461_0381</name>
</gene>
<dbReference type="InterPro" id="IPR035965">
    <property type="entry name" value="PAS-like_dom_sf"/>
</dbReference>
<feature type="domain" description="PAS" evidence="8">
    <location>
        <begin position="32"/>
        <end position="80"/>
    </location>
</feature>
<dbReference type="PROSITE" id="PS50109">
    <property type="entry name" value="HIS_KIN"/>
    <property type="match status" value="1"/>
</dbReference>
<evidence type="ECO:0000256" key="5">
    <source>
        <dbReference type="SAM" id="Coils"/>
    </source>
</evidence>
<evidence type="ECO:0000256" key="4">
    <source>
        <dbReference type="PROSITE-ProRule" id="PRU00169"/>
    </source>
</evidence>
<dbReference type="CDD" id="cd00130">
    <property type="entry name" value="PAS"/>
    <property type="match status" value="2"/>
</dbReference>
<name>A0A2K8KVI6_MARES</name>
<dbReference type="PANTHER" id="PTHR43065:SF42">
    <property type="entry name" value="TWO-COMPONENT SENSOR PPRA"/>
    <property type="match status" value="1"/>
</dbReference>
<evidence type="ECO:0000259" key="9">
    <source>
        <dbReference type="PROSITE" id="PS50113"/>
    </source>
</evidence>
<proteinExistence type="predicted"/>
<dbReference type="Proteomes" id="UP000231701">
    <property type="component" value="Chromosome"/>
</dbReference>
<dbReference type="Gene3D" id="3.40.50.2300">
    <property type="match status" value="1"/>
</dbReference>
<dbReference type="KEGG" id="maes:Ga0123461_0381"/>
<sequence>MTRGATDQVLTKTKLEEIIKLEKRTSKELQASLKKLKNLVDDIGDKFVLFSHTVDTGELLYVSDGVTEVLGISKEEAMGRPWSEVAKWYPGSPKIAYEEISSLVSRQKDYARFEMNYTHPDGSERTILVSEHPVIDENGEVVSIDGLAEDITERKSIENALRLSATAFETREAILITDARGVILSVNSSCEELTGYSANELIGKRPNILSSGRHDLHFYEAMWKALTSEGFWKGELINKCKNGKEYTEKLSITASKDLTGKVINYIGVFSDITEKIALEKQLRQSQKMEAIGILVGGIAHEFNNMLAAISGNLYLAKRKVEKEGYVRERLNTAEEVCFKAAGIIKQLLTFSRKDTSEGNLTVIDMAHWLPEGVNLARSALTSRVELKCTIEKNNLLVSADTTGLQQIIMNLINNARDASSHREHPLIEIEVSSGSATSEFRQMHKDFQGYEFVRLMVRDNGTGIPEDKLERIFEPFYTTKSAGKGTGLGMSVIDGIVKLMHGCIVVESELNVGTTFNIYIPMLHDEIKTDATKSQEEIPEGVLIGHGETILIADDEVDILKMLSEILQGLDYKVITACDGQNAVEQFERNSQSIDMVLLDVVMPKLSGPAAAILMRGINPNIPVLFLTGYNPDEMRSNMNELDNYQIFSKPIRVNELSLVVRKLFG</sequence>
<evidence type="ECO:0000256" key="3">
    <source>
        <dbReference type="ARBA" id="ARBA00022553"/>
    </source>
</evidence>
<dbReference type="Gene3D" id="1.10.287.130">
    <property type="match status" value="1"/>
</dbReference>
<dbReference type="InterPro" id="IPR001789">
    <property type="entry name" value="Sig_transdc_resp-reg_receiver"/>
</dbReference>
<dbReference type="PROSITE" id="PS50112">
    <property type="entry name" value="PAS"/>
    <property type="match status" value="2"/>
</dbReference>
<dbReference type="SUPFAM" id="SSF47384">
    <property type="entry name" value="Homodimeric domain of signal transducing histidine kinase"/>
    <property type="match status" value="1"/>
</dbReference>
<dbReference type="InterPro" id="IPR011006">
    <property type="entry name" value="CheY-like_superfamily"/>
</dbReference>
<dbReference type="InterPro" id="IPR003594">
    <property type="entry name" value="HATPase_dom"/>
</dbReference>
<feature type="coiled-coil region" evidence="5">
    <location>
        <begin position="19"/>
        <end position="46"/>
    </location>
</feature>
<dbReference type="PROSITE" id="PS50113">
    <property type="entry name" value="PAC"/>
    <property type="match status" value="2"/>
</dbReference>
<dbReference type="InterPro" id="IPR004358">
    <property type="entry name" value="Sig_transdc_His_kin-like_C"/>
</dbReference>
<dbReference type="SMART" id="SM00448">
    <property type="entry name" value="REC"/>
    <property type="match status" value="1"/>
</dbReference>
<dbReference type="Pfam" id="PF00072">
    <property type="entry name" value="Response_reg"/>
    <property type="match status" value="1"/>
</dbReference>
<evidence type="ECO:0000313" key="10">
    <source>
        <dbReference type="EMBL" id="ATX78828.1"/>
    </source>
</evidence>
<dbReference type="CDD" id="cd00082">
    <property type="entry name" value="HisKA"/>
    <property type="match status" value="1"/>
</dbReference>
<evidence type="ECO:0000259" key="8">
    <source>
        <dbReference type="PROSITE" id="PS50112"/>
    </source>
</evidence>
<reference evidence="10 11" key="1">
    <citation type="submission" date="2016-12" db="EMBL/GenBank/DDBJ databases">
        <title>Isolation and genomic insights into novel planktonic Zetaproteobacteria from stratified waters of the Chesapeake Bay.</title>
        <authorList>
            <person name="McAllister S.M."/>
            <person name="Kato S."/>
            <person name="Chan C.S."/>
            <person name="Chiu B.K."/>
            <person name="Field E.K."/>
        </authorList>
    </citation>
    <scope>NUCLEOTIDE SEQUENCE [LARGE SCALE GENOMIC DNA]</scope>
    <source>
        <strain evidence="10 11">CP-5</strain>
    </source>
</reference>
<evidence type="ECO:0000259" key="6">
    <source>
        <dbReference type="PROSITE" id="PS50109"/>
    </source>
</evidence>
<dbReference type="SUPFAM" id="SSF55785">
    <property type="entry name" value="PYP-like sensor domain (PAS domain)"/>
    <property type="match status" value="2"/>
</dbReference>
<protein>
    <recommendedName>
        <fullName evidence="2">histidine kinase</fullName>
        <ecNumber evidence="2">2.7.13.3</ecNumber>
    </recommendedName>
</protein>
<keyword evidence="11" id="KW-1185">Reference proteome</keyword>
<dbReference type="PRINTS" id="PR00344">
    <property type="entry name" value="BCTRLSENSOR"/>
</dbReference>
<dbReference type="Pfam" id="PF02518">
    <property type="entry name" value="HATPase_c"/>
    <property type="match status" value="1"/>
</dbReference>
<evidence type="ECO:0000256" key="2">
    <source>
        <dbReference type="ARBA" id="ARBA00012438"/>
    </source>
</evidence>
<feature type="domain" description="Response regulatory" evidence="7">
    <location>
        <begin position="549"/>
        <end position="665"/>
    </location>
</feature>
<dbReference type="NCBIfam" id="TIGR00229">
    <property type="entry name" value="sensory_box"/>
    <property type="match status" value="2"/>
</dbReference>
<keyword evidence="5" id="KW-0175">Coiled coil</keyword>
<dbReference type="SUPFAM" id="SSF55874">
    <property type="entry name" value="ATPase domain of HSP90 chaperone/DNA topoisomerase II/histidine kinase"/>
    <property type="match status" value="1"/>
</dbReference>
<dbReference type="InterPro" id="IPR000700">
    <property type="entry name" value="PAS-assoc_C"/>
</dbReference>
<feature type="modified residue" description="4-aspartylphosphate" evidence="4">
    <location>
        <position position="600"/>
    </location>
</feature>
<keyword evidence="3 4" id="KW-0597">Phosphoprotein</keyword>
<accession>A0A2K8KVI6</accession>
<dbReference type="Gene3D" id="3.30.565.10">
    <property type="entry name" value="Histidine kinase-like ATPase, C-terminal domain"/>
    <property type="match status" value="1"/>
</dbReference>
<dbReference type="InterPro" id="IPR000014">
    <property type="entry name" value="PAS"/>
</dbReference>
<dbReference type="InterPro" id="IPR001610">
    <property type="entry name" value="PAC"/>
</dbReference>
<evidence type="ECO:0000256" key="1">
    <source>
        <dbReference type="ARBA" id="ARBA00000085"/>
    </source>
</evidence>
<dbReference type="EMBL" id="CP018799">
    <property type="protein sequence ID" value="ATX78828.1"/>
    <property type="molecule type" value="Genomic_DNA"/>
</dbReference>
<dbReference type="CDD" id="cd00156">
    <property type="entry name" value="REC"/>
    <property type="match status" value="1"/>
</dbReference>
<comment type="catalytic activity">
    <reaction evidence="1">
        <text>ATP + protein L-histidine = ADP + protein N-phospho-L-histidine.</text>
        <dbReference type="EC" id="2.7.13.3"/>
    </reaction>
</comment>
<dbReference type="PROSITE" id="PS50110">
    <property type="entry name" value="RESPONSE_REGULATORY"/>
    <property type="match status" value="1"/>
</dbReference>
<dbReference type="SMART" id="SM00091">
    <property type="entry name" value="PAS"/>
    <property type="match status" value="2"/>
</dbReference>
<dbReference type="Gene3D" id="3.30.450.20">
    <property type="entry name" value="PAS domain"/>
    <property type="match status" value="2"/>
</dbReference>
<evidence type="ECO:0000259" key="7">
    <source>
        <dbReference type="PROSITE" id="PS50110"/>
    </source>
</evidence>
<feature type="domain" description="Histidine kinase" evidence="6">
    <location>
        <begin position="297"/>
        <end position="524"/>
    </location>
</feature>
<dbReference type="Pfam" id="PF13426">
    <property type="entry name" value="PAS_9"/>
    <property type="match status" value="2"/>
</dbReference>
<dbReference type="SUPFAM" id="SSF52172">
    <property type="entry name" value="CheY-like"/>
    <property type="match status" value="1"/>
</dbReference>
<feature type="domain" description="PAS" evidence="8">
    <location>
        <begin position="153"/>
        <end position="204"/>
    </location>
</feature>
<dbReference type="SMART" id="SM00387">
    <property type="entry name" value="HATPase_c"/>
    <property type="match status" value="1"/>
</dbReference>
<dbReference type="InterPro" id="IPR036097">
    <property type="entry name" value="HisK_dim/P_sf"/>
</dbReference>
<evidence type="ECO:0000313" key="11">
    <source>
        <dbReference type="Proteomes" id="UP000231701"/>
    </source>
</evidence>
<dbReference type="SMART" id="SM00086">
    <property type="entry name" value="PAC"/>
    <property type="match status" value="2"/>
</dbReference>
<dbReference type="EC" id="2.7.13.3" evidence="2"/>
<dbReference type="PANTHER" id="PTHR43065">
    <property type="entry name" value="SENSOR HISTIDINE KINASE"/>
    <property type="match status" value="1"/>
</dbReference>
<organism evidence="10 11">
    <name type="scientific">Mariprofundus aestuarium</name>
    <dbReference type="NCBI Taxonomy" id="1921086"/>
    <lineage>
        <taxon>Bacteria</taxon>
        <taxon>Pseudomonadati</taxon>
        <taxon>Pseudomonadota</taxon>
        <taxon>Candidatius Mariprofundia</taxon>
        <taxon>Mariprofundales</taxon>
        <taxon>Mariprofundaceae</taxon>
        <taxon>Mariprofundus</taxon>
    </lineage>
</organism>
<feature type="domain" description="PAC" evidence="9">
    <location>
        <begin position="111"/>
        <end position="163"/>
    </location>
</feature>
<dbReference type="InterPro" id="IPR036890">
    <property type="entry name" value="HATPase_C_sf"/>
</dbReference>
<dbReference type="InterPro" id="IPR005467">
    <property type="entry name" value="His_kinase_dom"/>
</dbReference>
<dbReference type="AlphaFoldDB" id="A0A2K8KVI6"/>
<feature type="domain" description="PAC" evidence="9">
    <location>
        <begin position="230"/>
        <end position="284"/>
    </location>
</feature>
<dbReference type="GO" id="GO:0000155">
    <property type="term" value="F:phosphorelay sensor kinase activity"/>
    <property type="evidence" value="ECO:0007669"/>
    <property type="project" value="InterPro"/>
</dbReference>
<dbReference type="InterPro" id="IPR003661">
    <property type="entry name" value="HisK_dim/P_dom"/>
</dbReference>
<dbReference type="RefSeq" id="WP_100276791.1">
    <property type="nucleotide sequence ID" value="NZ_CP018799.1"/>
</dbReference>